<dbReference type="RefSeq" id="WP_119015390.1">
    <property type="nucleotide sequence ID" value="NZ_QXEV01000002.1"/>
</dbReference>
<protein>
    <recommendedName>
        <fullName evidence="4">Lipoprotein</fullName>
    </recommendedName>
</protein>
<reference evidence="2 3" key="1">
    <citation type="submission" date="2018-08" db="EMBL/GenBank/DDBJ databases">
        <title>Genomic Encyclopedia of Archaeal and Bacterial Type Strains, Phase II (KMG-II): from individual species to whole genera.</title>
        <authorList>
            <person name="Goeker M."/>
        </authorList>
    </citation>
    <scope>NUCLEOTIDE SEQUENCE [LARGE SCALE GENOMIC DNA]</scope>
    <source>
        <strain evidence="2 3">ATCC 27112</strain>
    </source>
</reference>
<sequence length="166" mass="18893">MKKILCLLLIVLTFGLASCGAREKTFTKNGVTITLSSDFYETEGVVGMACAYNSVKVGFMANKEKLDDFYDYDFSNKDNPKAYADLVISVNRVTPSHELINEKTNNEQYFAYTDYTNNVNGVSAHYFLVCMLGEEYAYCMNFWTAASDFDTYKDQMMEYAKTIIVE</sequence>
<keyword evidence="1" id="KW-0732">Signal</keyword>
<dbReference type="AlphaFoldDB" id="A0A397RVQ1"/>
<dbReference type="EMBL" id="QXEV01000002">
    <property type="protein sequence ID" value="RIA78263.1"/>
    <property type="molecule type" value="Genomic_DNA"/>
</dbReference>
<accession>A0A397RVQ1</accession>
<evidence type="ECO:0000313" key="3">
    <source>
        <dbReference type="Proteomes" id="UP000266506"/>
    </source>
</evidence>
<dbReference type="Proteomes" id="UP000266506">
    <property type="component" value="Unassembled WGS sequence"/>
</dbReference>
<organism evidence="2 3">
    <name type="scientific">Anaeroplasma bactoclasticum</name>
    <dbReference type="NCBI Taxonomy" id="2088"/>
    <lineage>
        <taxon>Bacteria</taxon>
        <taxon>Bacillati</taxon>
        <taxon>Mycoplasmatota</taxon>
        <taxon>Mollicutes</taxon>
        <taxon>Anaeroplasmatales</taxon>
        <taxon>Anaeroplasmataceae</taxon>
        <taxon>Anaeroplasma</taxon>
    </lineage>
</organism>
<comment type="caution">
    <text evidence="2">The sequence shown here is derived from an EMBL/GenBank/DDBJ whole genome shotgun (WGS) entry which is preliminary data.</text>
</comment>
<proteinExistence type="predicted"/>
<evidence type="ECO:0008006" key="4">
    <source>
        <dbReference type="Google" id="ProtNLM"/>
    </source>
</evidence>
<dbReference type="PROSITE" id="PS51257">
    <property type="entry name" value="PROKAR_LIPOPROTEIN"/>
    <property type="match status" value="1"/>
</dbReference>
<evidence type="ECO:0000313" key="2">
    <source>
        <dbReference type="EMBL" id="RIA78263.1"/>
    </source>
</evidence>
<feature type="chain" id="PRO_5017188248" description="Lipoprotein" evidence="1">
    <location>
        <begin position="24"/>
        <end position="166"/>
    </location>
</feature>
<keyword evidence="3" id="KW-1185">Reference proteome</keyword>
<dbReference type="InParanoid" id="A0A397RVQ1"/>
<name>A0A397RVQ1_9MOLU</name>
<gene>
    <name evidence="2" type="ORF">EI71_00211</name>
</gene>
<feature type="signal peptide" evidence="1">
    <location>
        <begin position="1"/>
        <end position="23"/>
    </location>
</feature>
<evidence type="ECO:0000256" key="1">
    <source>
        <dbReference type="SAM" id="SignalP"/>
    </source>
</evidence>